<reference evidence="3 4" key="1">
    <citation type="submission" date="2016-05" db="EMBL/GenBank/DDBJ databases">
        <title>First whole genome sequencing of Entamoeba histolytica HM1:IMSS-clone-6.</title>
        <authorList>
            <person name="Mukherjee Avik.K."/>
            <person name="Izumyama S."/>
            <person name="Nakada-Tsukui K."/>
            <person name="Nozaki T."/>
        </authorList>
    </citation>
    <scope>NUCLEOTIDE SEQUENCE [LARGE SCALE GENOMIC DNA]</scope>
    <source>
        <strain evidence="3 4">HM1:IMSS clone 6</strain>
    </source>
</reference>
<evidence type="ECO:0000256" key="1">
    <source>
        <dbReference type="SAM" id="Coils"/>
    </source>
</evidence>
<sequence length="223" mass="25720">MTDLKRLLINVETELVEVRNEWDAIVNETDLILSSEPKEYSVITFPPTEPLLSKIGVIDGEIKEIKENIVSVEATKRMFFVAKIDQIEEERKSLVEEIDAKETEKKDYIDKINDTSKKNEERVGMRKTRMGLYAKENESLRASEALAHDISENINATVFMIEEQDSRLSRTQLRWSEMTSILGLSKTVMDLIHSRNKVDKLIVYGGLIGIIIIIVLLYYFIKH</sequence>
<name>A0A5K1VES8_ENTHI</name>
<comment type="caution">
    <text evidence="3">The sequence shown here is derived from an EMBL/GenBank/DDBJ whole genome shotgun (WGS) entry which is preliminary data.</text>
</comment>
<organism evidence="3 4">
    <name type="scientific">Entamoeba histolytica</name>
    <dbReference type="NCBI Taxonomy" id="5759"/>
    <lineage>
        <taxon>Eukaryota</taxon>
        <taxon>Amoebozoa</taxon>
        <taxon>Evosea</taxon>
        <taxon>Archamoebae</taxon>
        <taxon>Mastigamoebida</taxon>
        <taxon>Entamoebidae</taxon>
        <taxon>Entamoeba</taxon>
    </lineage>
</organism>
<dbReference type="OMA" id="YRQEDAN"/>
<dbReference type="VEuPathDB" id="AmoebaDB:KM1_005380"/>
<accession>A0A5K1VES8</accession>
<dbReference type="VEuPathDB" id="AmoebaDB:EHI8A_023850"/>
<evidence type="ECO:0000313" key="4">
    <source>
        <dbReference type="Proteomes" id="UP000078387"/>
    </source>
</evidence>
<evidence type="ECO:0000256" key="2">
    <source>
        <dbReference type="SAM" id="Phobius"/>
    </source>
</evidence>
<dbReference type="VEuPathDB" id="AmoebaDB:EHI5A_007230"/>
<proteinExistence type="predicted"/>
<keyword evidence="2" id="KW-0472">Membrane</keyword>
<dbReference type="VEuPathDB" id="AmoebaDB:EHI7A_084670"/>
<dbReference type="EMBL" id="BDEQ01000001">
    <property type="protein sequence ID" value="GAT96925.1"/>
    <property type="molecule type" value="Genomic_DNA"/>
</dbReference>
<feature type="transmembrane region" description="Helical" evidence="2">
    <location>
        <begin position="201"/>
        <end position="221"/>
    </location>
</feature>
<keyword evidence="2" id="KW-1133">Transmembrane helix</keyword>
<keyword evidence="2" id="KW-0812">Transmembrane</keyword>
<dbReference type="VEuPathDB" id="AmoebaDB:EHI_179930"/>
<evidence type="ECO:0000313" key="3">
    <source>
        <dbReference type="EMBL" id="GAT96925.1"/>
    </source>
</evidence>
<dbReference type="Proteomes" id="UP000078387">
    <property type="component" value="Unassembled WGS sequence"/>
</dbReference>
<feature type="coiled-coil region" evidence="1">
    <location>
        <begin position="84"/>
        <end position="118"/>
    </location>
</feature>
<protein>
    <submittedName>
        <fullName evidence="3">Uncharacterized protein</fullName>
    </submittedName>
</protein>
<keyword evidence="1" id="KW-0175">Coiled coil</keyword>
<gene>
    <name evidence="3" type="ORF">CL6EHI_179930</name>
</gene>
<dbReference type="AlphaFoldDB" id="A0A5K1VES8"/>